<protein>
    <submittedName>
        <fullName evidence="1">Uncharacterized protein</fullName>
    </submittedName>
</protein>
<dbReference type="AlphaFoldDB" id="A0A5C6ZYH8"/>
<dbReference type="OrthoDB" id="662693at2"/>
<organism evidence="1 2">
    <name type="scientific">Gillisia hiemivivida</name>
    <dbReference type="NCBI Taxonomy" id="291190"/>
    <lineage>
        <taxon>Bacteria</taxon>
        <taxon>Pseudomonadati</taxon>
        <taxon>Bacteroidota</taxon>
        <taxon>Flavobacteriia</taxon>
        <taxon>Flavobacteriales</taxon>
        <taxon>Flavobacteriaceae</taxon>
        <taxon>Gillisia</taxon>
    </lineage>
</organism>
<comment type="caution">
    <text evidence="1">The sequence shown here is derived from an EMBL/GenBank/DDBJ whole genome shotgun (WGS) entry which is preliminary data.</text>
</comment>
<reference evidence="1 2" key="1">
    <citation type="submission" date="2019-08" db="EMBL/GenBank/DDBJ databases">
        <title>Genome sequence of Gillisia hiemivivida IC154 (type strain).</title>
        <authorList>
            <person name="Bowman J.P."/>
        </authorList>
    </citation>
    <scope>NUCLEOTIDE SEQUENCE [LARGE SCALE GENOMIC DNA]</scope>
    <source>
        <strain evidence="1 2">IC154</strain>
    </source>
</reference>
<dbReference type="Proteomes" id="UP000321367">
    <property type="component" value="Unassembled WGS sequence"/>
</dbReference>
<keyword evidence="2" id="KW-1185">Reference proteome</keyword>
<dbReference type="EMBL" id="VORY01000001">
    <property type="protein sequence ID" value="TXD95798.1"/>
    <property type="molecule type" value="Genomic_DNA"/>
</dbReference>
<evidence type="ECO:0000313" key="2">
    <source>
        <dbReference type="Proteomes" id="UP000321367"/>
    </source>
</evidence>
<evidence type="ECO:0000313" key="1">
    <source>
        <dbReference type="EMBL" id="TXD95798.1"/>
    </source>
</evidence>
<gene>
    <name evidence="1" type="ORF">ES724_01880</name>
</gene>
<proteinExistence type="predicted"/>
<name>A0A5C6ZYH8_9FLAO</name>
<sequence length="364" mass="42760">MFFNILVKYTLIMSKFAILSILLPTVLFINISIAQDSINDLPKTSSALFINNEVMHISLKYSNKDIKKETNDSTYITTFLKFKEKEQSWDSLEVRLRKRGNFRLKNCYFAPIKVKIKKKERNNTLFEGQKNLKLVLPCLLQRGSNDNVIKEYLAYKLYEVVSPYHFKSKLVHLSYEEIKGKKIKNHEIFAILIEDDKHVAKRIGGKVLNIKAHPLNQVPLECVRNAFFQYMIGNTDYSTAYQHNIKLIFLEKTIIPVPYDFDMCGLVNTSYAAVSQINDDLLSIENVRQRLYRGFKRDPKIFDDVRLEFLEKRSDILGVLKECELLFENRVEYISTVEYIEEFFEVLINDRKFEKEIVNKGRTN</sequence>
<accession>A0A5C6ZYH8</accession>